<sequence length="515" mass="58660">MSTVLYRKYRSTKFSEILGQDHITSILKEAVRSGTTAHSYLFYGPRGTGKTSTARVLAKALNCPNMKGGEPCNKCKTCESITKLKYLDLIEIDAASNRGIEQIRELKERINFSPSEGKYKIYIIDEVHMLTTEAFNALLKTLEEPPEFTVFILATTDIHKVPSTILSRCQRFDFKLASNNSIRLKLQKIADKEKIEVDDKALDLIIRSSKGSFRDGETIFEKIITDKKIAADKKISVEEVKTILGLIDEDTINSVFEYIKNKDIKASYELVESISAEGQDLYQFILQIIEKAREETNSIIMDGKDSFGITIADYMHIIKLFTNARVELKTSAISQLPIEMALTELILFNGELPELSHSDKIEKQSVVKKIANIVKKKDPETEEVKLEKEVSKNVSNGVVSLKELREKWDKFLKEIKPFNHNLAAFLMYAELSGIQDEEVEILVPFKIHKKKIEQKRSKDILSEISKKIYGNELTYSCIVDKAVLSRKQKQRKNKDEVVMVDAMKEVFGDMIVEDS</sequence>
<evidence type="ECO:0000256" key="3">
    <source>
        <dbReference type="ARBA" id="ARBA00022741"/>
    </source>
</evidence>
<dbReference type="InterPro" id="IPR003593">
    <property type="entry name" value="AAA+_ATPase"/>
</dbReference>
<evidence type="ECO:0000256" key="1">
    <source>
        <dbReference type="ARBA" id="ARBA00006360"/>
    </source>
</evidence>
<name>A0A955L3H6_9BACT</name>
<comment type="similarity">
    <text evidence="1 8">Belongs to the DnaX/STICHEL family.</text>
</comment>
<keyword evidence="8" id="KW-0235">DNA replication</keyword>
<evidence type="ECO:0000259" key="9">
    <source>
        <dbReference type="SMART" id="SM00382"/>
    </source>
</evidence>
<comment type="catalytic activity">
    <reaction evidence="7 8">
        <text>DNA(n) + a 2'-deoxyribonucleoside 5'-triphosphate = DNA(n+1) + diphosphate</text>
        <dbReference type="Rhea" id="RHEA:22508"/>
        <dbReference type="Rhea" id="RHEA-COMP:17339"/>
        <dbReference type="Rhea" id="RHEA-COMP:17340"/>
        <dbReference type="ChEBI" id="CHEBI:33019"/>
        <dbReference type="ChEBI" id="CHEBI:61560"/>
        <dbReference type="ChEBI" id="CHEBI:173112"/>
        <dbReference type="EC" id="2.7.7.7"/>
    </reaction>
</comment>
<keyword evidence="6 8" id="KW-0239">DNA-directed DNA polymerase</keyword>
<dbReference type="Pfam" id="PF22608">
    <property type="entry name" value="DNAX_ATPase_lid"/>
    <property type="match status" value="1"/>
</dbReference>
<dbReference type="InterPro" id="IPR012763">
    <property type="entry name" value="DNA_pol_III_sug/sutau_N"/>
</dbReference>
<accession>A0A955L3H6</accession>
<evidence type="ECO:0000313" key="10">
    <source>
        <dbReference type="EMBL" id="MCA9382021.1"/>
    </source>
</evidence>
<keyword evidence="8 10" id="KW-0548">Nucleotidyltransferase</keyword>
<dbReference type="EC" id="2.7.7.7" evidence="8"/>
<dbReference type="InterPro" id="IPR050238">
    <property type="entry name" value="DNA_Rep/Repair_Clamp_Loader"/>
</dbReference>
<dbReference type="NCBIfam" id="NF004046">
    <property type="entry name" value="PRK05563.1"/>
    <property type="match status" value="1"/>
</dbReference>
<dbReference type="GO" id="GO:0046872">
    <property type="term" value="F:metal ion binding"/>
    <property type="evidence" value="ECO:0007669"/>
    <property type="project" value="UniProtKB-KW"/>
</dbReference>
<keyword evidence="3 8" id="KW-0547">Nucleotide-binding</keyword>
<reference evidence="10" key="2">
    <citation type="journal article" date="2021" name="Microbiome">
        <title>Successional dynamics and alternative stable states in a saline activated sludge microbial community over 9 years.</title>
        <authorList>
            <person name="Wang Y."/>
            <person name="Ye J."/>
            <person name="Ju F."/>
            <person name="Liu L."/>
            <person name="Boyd J.A."/>
            <person name="Deng Y."/>
            <person name="Parks D.H."/>
            <person name="Jiang X."/>
            <person name="Yin X."/>
            <person name="Woodcroft B.J."/>
            <person name="Tyson G.W."/>
            <person name="Hugenholtz P."/>
            <person name="Polz M.F."/>
            <person name="Zhang T."/>
        </authorList>
    </citation>
    <scope>NUCLEOTIDE SEQUENCE</scope>
    <source>
        <strain evidence="10">HKST-UBA10</strain>
    </source>
</reference>
<evidence type="ECO:0000313" key="11">
    <source>
        <dbReference type="Proteomes" id="UP000782843"/>
    </source>
</evidence>
<keyword evidence="2" id="KW-0479">Metal-binding</keyword>
<reference evidence="10" key="1">
    <citation type="submission" date="2020-04" db="EMBL/GenBank/DDBJ databases">
        <authorList>
            <person name="Zhang T."/>
        </authorList>
    </citation>
    <scope>NUCLEOTIDE SEQUENCE</scope>
    <source>
        <strain evidence="10">HKST-UBA10</strain>
    </source>
</reference>
<dbReference type="Pfam" id="PF13177">
    <property type="entry name" value="DNA_pol3_delta2"/>
    <property type="match status" value="1"/>
</dbReference>
<comment type="caution">
    <text evidence="10">The sequence shown here is derived from an EMBL/GenBank/DDBJ whole genome shotgun (WGS) entry which is preliminary data.</text>
</comment>
<dbReference type="GO" id="GO:0009360">
    <property type="term" value="C:DNA polymerase III complex"/>
    <property type="evidence" value="ECO:0007669"/>
    <property type="project" value="InterPro"/>
</dbReference>
<comment type="subunit">
    <text evidence="8">DNA polymerase III contains a core (composed of alpha, epsilon and theta chains) that associates with a tau subunit. This core dimerizes to form the POLIII' complex. PolIII' associates with the gamma complex (composed of gamma, delta, delta', psi and chi chains) and with the beta chain to form the complete DNA polymerase III complex.</text>
</comment>
<keyword evidence="5 8" id="KW-0067">ATP-binding</keyword>
<feature type="domain" description="AAA+ ATPase" evidence="9">
    <location>
        <begin position="36"/>
        <end position="178"/>
    </location>
</feature>
<dbReference type="Proteomes" id="UP000782843">
    <property type="component" value="Unassembled WGS sequence"/>
</dbReference>
<organism evidence="10 11">
    <name type="scientific">Candidatus Dojkabacteria bacterium</name>
    <dbReference type="NCBI Taxonomy" id="2099670"/>
    <lineage>
        <taxon>Bacteria</taxon>
        <taxon>Candidatus Dojkabacteria</taxon>
    </lineage>
</organism>
<evidence type="ECO:0000256" key="6">
    <source>
        <dbReference type="ARBA" id="ARBA00022932"/>
    </source>
</evidence>
<dbReference type="PRINTS" id="PR00300">
    <property type="entry name" value="CLPPROTEASEA"/>
</dbReference>
<dbReference type="Gene3D" id="3.40.50.300">
    <property type="entry name" value="P-loop containing nucleotide triphosphate hydrolases"/>
    <property type="match status" value="1"/>
</dbReference>
<dbReference type="Gene3D" id="1.10.8.60">
    <property type="match status" value="1"/>
</dbReference>
<evidence type="ECO:0000256" key="4">
    <source>
        <dbReference type="ARBA" id="ARBA00022833"/>
    </source>
</evidence>
<dbReference type="SUPFAM" id="SSF52540">
    <property type="entry name" value="P-loop containing nucleoside triphosphate hydrolases"/>
    <property type="match status" value="1"/>
</dbReference>
<dbReference type="PANTHER" id="PTHR11669">
    <property type="entry name" value="REPLICATION FACTOR C / DNA POLYMERASE III GAMMA-TAU SUBUNIT"/>
    <property type="match status" value="1"/>
</dbReference>
<keyword evidence="4" id="KW-0862">Zinc</keyword>
<dbReference type="AlphaFoldDB" id="A0A955L3H6"/>
<comment type="function">
    <text evidence="8">DNA polymerase III is a complex, multichain enzyme responsible for most of the replicative synthesis in bacteria. This DNA polymerase also exhibits 3' to 5' exonuclease activity.</text>
</comment>
<dbReference type="InterPro" id="IPR001270">
    <property type="entry name" value="ClpA/B"/>
</dbReference>
<dbReference type="CDD" id="cd00009">
    <property type="entry name" value="AAA"/>
    <property type="match status" value="1"/>
</dbReference>
<protein>
    <recommendedName>
        <fullName evidence="8">DNA polymerase III subunit gamma/tau</fullName>
        <ecNumber evidence="8">2.7.7.7</ecNumber>
    </recommendedName>
</protein>
<dbReference type="NCBIfam" id="TIGR02397">
    <property type="entry name" value="dnaX_nterm"/>
    <property type="match status" value="1"/>
</dbReference>
<proteinExistence type="inferred from homology"/>
<gene>
    <name evidence="8 10" type="primary">dnaX</name>
    <name evidence="10" type="ORF">KC660_01280</name>
</gene>
<evidence type="ECO:0000256" key="8">
    <source>
        <dbReference type="RuleBase" id="RU364063"/>
    </source>
</evidence>
<dbReference type="PANTHER" id="PTHR11669:SF0">
    <property type="entry name" value="PROTEIN STICHEL-LIKE 2"/>
    <property type="match status" value="1"/>
</dbReference>
<evidence type="ECO:0000256" key="7">
    <source>
        <dbReference type="ARBA" id="ARBA00049244"/>
    </source>
</evidence>
<dbReference type="InterPro" id="IPR045085">
    <property type="entry name" value="HLD_clamp_pol_III_gamma_tau"/>
</dbReference>
<evidence type="ECO:0000256" key="2">
    <source>
        <dbReference type="ARBA" id="ARBA00022723"/>
    </source>
</evidence>
<keyword evidence="8 10" id="KW-0808">Transferase</keyword>
<dbReference type="EMBL" id="JAGQLG010000044">
    <property type="protein sequence ID" value="MCA9382021.1"/>
    <property type="molecule type" value="Genomic_DNA"/>
</dbReference>
<dbReference type="InterPro" id="IPR027417">
    <property type="entry name" value="P-loop_NTPase"/>
</dbReference>
<dbReference type="SMART" id="SM00382">
    <property type="entry name" value="AAA"/>
    <property type="match status" value="1"/>
</dbReference>
<evidence type="ECO:0000256" key="5">
    <source>
        <dbReference type="ARBA" id="ARBA00022840"/>
    </source>
</evidence>
<dbReference type="GO" id="GO:0003887">
    <property type="term" value="F:DNA-directed DNA polymerase activity"/>
    <property type="evidence" value="ECO:0007669"/>
    <property type="project" value="UniProtKB-KW"/>
</dbReference>
<dbReference type="GO" id="GO:0005524">
    <property type="term" value="F:ATP binding"/>
    <property type="evidence" value="ECO:0007669"/>
    <property type="project" value="UniProtKB-KW"/>
</dbReference>
<dbReference type="GO" id="GO:0006261">
    <property type="term" value="P:DNA-templated DNA replication"/>
    <property type="evidence" value="ECO:0007669"/>
    <property type="project" value="TreeGrafter"/>
</dbReference>
<dbReference type="FunFam" id="3.40.50.300:FF:000014">
    <property type="entry name" value="DNA polymerase III subunit gamma/tau"/>
    <property type="match status" value="1"/>
</dbReference>